<name>A0A7D7FYI4_SYNFI</name>
<reference evidence="1" key="1">
    <citation type="journal article" date="2019" name="Mitochondrial DNA Part B Resour">
        <title>The complete chloroplast genome of an Antarctic moss Syntrichia filaris (Muell.Hal.) R.H. Zander.</title>
        <authorList>
            <person name="Kim S.C."/>
            <person name="Byun M.Y."/>
            <person name="Kim J.H."/>
            <person name="Lee H."/>
        </authorList>
    </citation>
    <scope>NUCLEOTIDE SEQUENCE</scope>
</reference>
<protein>
    <submittedName>
        <fullName evidence="1">Uncharacterized protein</fullName>
    </submittedName>
</protein>
<sequence>MKFNLGFLGLYNIIILSLEIEYFEYYYLFPLLKEILNYQGYTLKLKYLKSLTQQTVKNKSQLTKWVVFFYKHYNKIYFNNSFFRKNLKKNEKYKFCFQLEKKNYIEKNITNQNCLLKKTFYYLYKEKKRYKKKNNNQHIYNIKTKELLKMSLFFSNHLKNKKIIEKKYFFSFFLKFILYYKKWKADELYMKMAHIAYCENLIEFSIALFKMARFEKQTFFFISILKM</sequence>
<proteinExistence type="predicted"/>
<dbReference type="GeneID" id="58907665"/>
<geneLocation type="chloroplast" evidence="1"/>
<evidence type="ECO:0000313" key="1">
    <source>
        <dbReference type="EMBL" id="QMQ99575.1"/>
    </source>
</evidence>
<keyword evidence="1" id="KW-0150">Chloroplast</keyword>
<gene>
    <name evidence="1" type="primary">orf40</name>
    <name evidence="1" type="ORF">SfiCP_p030</name>
</gene>
<organism evidence="1">
    <name type="scientific">Syntrichia filaris</name>
    <name type="common">Moss</name>
    <name type="synonym">Barbula filaris</name>
    <dbReference type="NCBI Taxonomy" id="1678074"/>
    <lineage>
        <taxon>Eukaryota</taxon>
        <taxon>Viridiplantae</taxon>
        <taxon>Streptophyta</taxon>
        <taxon>Embryophyta</taxon>
        <taxon>Bryophyta</taxon>
        <taxon>Bryophytina</taxon>
        <taxon>Bryopsida</taxon>
        <taxon>Dicranidae</taxon>
        <taxon>Pottiales</taxon>
        <taxon>Pottiaceae</taxon>
        <taxon>Syntrichia</taxon>
    </lineage>
</organism>
<dbReference type="AlphaFoldDB" id="A0A7D7FYI4"/>
<accession>A0A7D7FYI4</accession>
<keyword evidence="1" id="KW-0934">Plastid</keyword>
<dbReference type="EMBL" id="MK852705">
    <property type="protein sequence ID" value="QMQ99575.1"/>
    <property type="molecule type" value="Genomic_DNA"/>
</dbReference>
<dbReference type="RefSeq" id="YP_009920431.1">
    <property type="nucleotide sequence ID" value="NC_050352.1"/>
</dbReference>